<accession>A0AA43UBC7</accession>
<dbReference type="CDD" id="cd21120">
    <property type="entry name" value="SPASM_anSME"/>
    <property type="match status" value="1"/>
</dbReference>
<evidence type="ECO:0000313" key="5">
    <source>
        <dbReference type="Proteomes" id="UP001168575"/>
    </source>
</evidence>
<dbReference type="AlphaFoldDB" id="A0AA43UBC7"/>
<keyword evidence="2" id="KW-0408">Iron</keyword>
<dbReference type="Gene3D" id="3.20.20.70">
    <property type="entry name" value="Aldolase class I"/>
    <property type="match status" value="1"/>
</dbReference>
<evidence type="ECO:0000256" key="1">
    <source>
        <dbReference type="ARBA" id="ARBA00001966"/>
    </source>
</evidence>
<dbReference type="InterPro" id="IPR013785">
    <property type="entry name" value="Aldolase_TIM"/>
</dbReference>
<comment type="cofactor">
    <cofactor evidence="1">
        <name>[4Fe-4S] cluster</name>
        <dbReference type="ChEBI" id="CHEBI:49883"/>
    </cofactor>
</comment>
<dbReference type="GO" id="GO:0016491">
    <property type="term" value="F:oxidoreductase activity"/>
    <property type="evidence" value="ECO:0007669"/>
    <property type="project" value="InterPro"/>
</dbReference>
<gene>
    <name evidence="4" type="ORF">Q3982_05880</name>
</gene>
<keyword evidence="2" id="KW-0411">Iron-sulfur</keyword>
<dbReference type="InterPro" id="IPR058240">
    <property type="entry name" value="rSAM_sf"/>
</dbReference>
<evidence type="ECO:0000256" key="2">
    <source>
        <dbReference type="ARBA" id="ARBA00022485"/>
    </source>
</evidence>
<keyword evidence="2" id="KW-0004">4Fe-4S</keyword>
<reference evidence="4" key="1">
    <citation type="submission" date="2023-07" db="EMBL/GenBank/DDBJ databases">
        <title>Between Cages and Wild: Unraveling the Impact of Captivity on Animal Microbiomes and Antimicrobial Resistance.</title>
        <authorList>
            <person name="Schmartz G.P."/>
            <person name="Rehner J."/>
            <person name="Schuff M.J."/>
            <person name="Becker S.L."/>
            <person name="Kravczyk M."/>
            <person name="Gurevich A."/>
            <person name="Francke R."/>
            <person name="Mueller R."/>
            <person name="Keller V."/>
            <person name="Keller A."/>
        </authorList>
    </citation>
    <scope>NUCLEOTIDE SEQUENCE</scope>
    <source>
        <strain evidence="4">S12M_St_49</strain>
    </source>
</reference>
<proteinExistence type="predicted"/>
<dbReference type="Proteomes" id="UP001168575">
    <property type="component" value="Unassembled WGS sequence"/>
</dbReference>
<dbReference type="InterPro" id="IPR023885">
    <property type="entry name" value="4Fe4S-binding_SPASM_dom"/>
</dbReference>
<name>A0AA43UBC7_9ACTN</name>
<dbReference type="GO" id="GO:0051539">
    <property type="term" value="F:4 iron, 4 sulfur cluster binding"/>
    <property type="evidence" value="ECO:0007669"/>
    <property type="project" value="UniProtKB-KW"/>
</dbReference>
<sequence>MWVTLATWVGEMPGTCTFAQTCGGNSVIEHNGDLYPCDHFVYKDYLLGNITEKPIAEMMRSDKQTAFGIDKRNKLPTKCLKCEWLFACNGECPKHRFNTYESRQGRGGLRIETGLNALCDGYKMFFSHVAPYMDYMKDLLSRKMSPAYVIPWARTNSRRI</sequence>
<dbReference type="InterPro" id="IPR047207">
    <property type="entry name" value="SPASM_anSME"/>
</dbReference>
<dbReference type="PANTHER" id="PTHR43273">
    <property type="entry name" value="ANAEROBIC SULFATASE-MATURATING ENZYME HOMOLOG ASLB-RELATED"/>
    <property type="match status" value="1"/>
</dbReference>
<feature type="domain" description="4Fe4S-binding SPASM" evidence="3">
    <location>
        <begin position="25"/>
        <end position="83"/>
    </location>
</feature>
<keyword evidence="5" id="KW-1185">Reference proteome</keyword>
<evidence type="ECO:0000313" key="4">
    <source>
        <dbReference type="EMBL" id="MDO4842189.1"/>
    </source>
</evidence>
<dbReference type="EMBL" id="JAUMVS010000110">
    <property type="protein sequence ID" value="MDO4842189.1"/>
    <property type="molecule type" value="Genomic_DNA"/>
</dbReference>
<keyword evidence="2" id="KW-0479">Metal-binding</keyword>
<comment type="caution">
    <text evidence="4">The sequence shown here is derived from an EMBL/GenBank/DDBJ whole genome shotgun (WGS) entry which is preliminary data.</text>
</comment>
<dbReference type="SUPFAM" id="SSF102114">
    <property type="entry name" value="Radical SAM enzymes"/>
    <property type="match status" value="1"/>
</dbReference>
<dbReference type="InterPro" id="IPR023867">
    <property type="entry name" value="Sulphatase_maturase_rSAM"/>
</dbReference>
<protein>
    <submittedName>
        <fullName evidence="4">SPASM domain-containing protein</fullName>
    </submittedName>
</protein>
<evidence type="ECO:0000259" key="3">
    <source>
        <dbReference type="Pfam" id="PF13186"/>
    </source>
</evidence>
<dbReference type="Pfam" id="PF13186">
    <property type="entry name" value="SPASM"/>
    <property type="match status" value="1"/>
</dbReference>
<dbReference type="NCBIfam" id="TIGR04085">
    <property type="entry name" value="rSAM_more_4Fe4S"/>
    <property type="match status" value="1"/>
</dbReference>
<dbReference type="PANTHER" id="PTHR43273:SF3">
    <property type="entry name" value="ANAEROBIC SULFATASE-MATURATING ENZYME HOMOLOG ASLB-RELATED"/>
    <property type="match status" value="1"/>
</dbReference>
<organism evidence="4 5">
    <name type="scientific">Phoenicibacter congonensis</name>
    <dbReference type="NCBI Taxonomy" id="1944646"/>
    <lineage>
        <taxon>Bacteria</taxon>
        <taxon>Bacillati</taxon>
        <taxon>Actinomycetota</taxon>
        <taxon>Coriobacteriia</taxon>
        <taxon>Eggerthellales</taxon>
        <taxon>Eggerthellaceae</taxon>
        <taxon>Phoenicibacter</taxon>
    </lineage>
</organism>